<name>A0ABV1C951_9BIFI</name>
<proteinExistence type="predicted"/>
<dbReference type="RefSeq" id="WP_333939256.1">
    <property type="nucleotide sequence ID" value="NZ_JBBMFR010000005.1"/>
</dbReference>
<sequence length="159" mass="17702">MTGQSNRGCMSMTDRIFNTPFEMSLHVVLLLGVIHERATLDRIAEYDFITVRAGEFGLDDGSLNGDSIFAFGELAAKRELVREALKGLVMDGVVDVTDGNEGITYSLTDSGRALDEGLVSEYASRYRTVMKKVNRRYRNKSDVELAGIINRQSTKISKR</sequence>
<reference evidence="1 2" key="1">
    <citation type="submission" date="2024-03" db="EMBL/GenBank/DDBJ databases">
        <title>Human intestinal bacterial collection.</title>
        <authorList>
            <person name="Pauvert C."/>
            <person name="Hitch T.C.A."/>
            <person name="Clavel T."/>
        </authorList>
    </citation>
    <scope>NUCLEOTIDE SEQUENCE [LARGE SCALE GENOMIC DNA]</scope>
    <source>
        <strain evidence="1 2">CLA-AA-H311</strain>
    </source>
</reference>
<comment type="caution">
    <text evidence="1">The sequence shown here is derived from an EMBL/GenBank/DDBJ whole genome shotgun (WGS) entry which is preliminary data.</text>
</comment>
<evidence type="ECO:0000313" key="2">
    <source>
        <dbReference type="Proteomes" id="UP001462554"/>
    </source>
</evidence>
<dbReference type="EMBL" id="JBBMFR010000005">
    <property type="protein sequence ID" value="MEQ2397232.1"/>
    <property type="molecule type" value="Genomic_DNA"/>
</dbReference>
<gene>
    <name evidence="1" type="ORF">WMO36_05035</name>
</gene>
<dbReference type="InterPro" id="IPR046904">
    <property type="entry name" value="ABC-3C_MC2"/>
</dbReference>
<protein>
    <submittedName>
        <fullName evidence="1">ABC-three component system middle component 2</fullName>
    </submittedName>
</protein>
<evidence type="ECO:0000313" key="1">
    <source>
        <dbReference type="EMBL" id="MEQ2397232.1"/>
    </source>
</evidence>
<dbReference type="Pfam" id="PF20288">
    <property type="entry name" value="MC2"/>
    <property type="match status" value="1"/>
</dbReference>
<accession>A0ABV1C951</accession>
<keyword evidence="2" id="KW-1185">Reference proteome</keyword>
<dbReference type="Proteomes" id="UP001462554">
    <property type="component" value="Unassembled WGS sequence"/>
</dbReference>
<organism evidence="1 2">
    <name type="scientific">Bifidobacterium hominis</name>
    <dbReference type="NCBI Taxonomy" id="3133177"/>
    <lineage>
        <taxon>Bacteria</taxon>
        <taxon>Bacillati</taxon>
        <taxon>Actinomycetota</taxon>
        <taxon>Actinomycetes</taxon>
        <taxon>Bifidobacteriales</taxon>
        <taxon>Bifidobacteriaceae</taxon>
        <taxon>Bifidobacterium</taxon>
    </lineage>
</organism>